<proteinExistence type="predicted"/>
<name>A0A5E4QUJ9_9NEOP</name>
<gene>
    <name evidence="2" type="ORF">LSINAPIS_LOCUS11836</name>
</gene>
<dbReference type="AlphaFoldDB" id="A0A5E4QUJ9"/>
<evidence type="ECO:0000256" key="1">
    <source>
        <dbReference type="SAM" id="MobiDB-lite"/>
    </source>
</evidence>
<keyword evidence="3" id="KW-1185">Reference proteome</keyword>
<accession>A0A5E4QUJ9</accession>
<dbReference type="Proteomes" id="UP000324832">
    <property type="component" value="Unassembled WGS sequence"/>
</dbReference>
<dbReference type="EMBL" id="FZQP02005332">
    <property type="protein sequence ID" value="VVD01411.1"/>
    <property type="molecule type" value="Genomic_DNA"/>
</dbReference>
<feature type="compositionally biased region" description="Basic and acidic residues" evidence="1">
    <location>
        <begin position="33"/>
        <end position="42"/>
    </location>
</feature>
<sequence>MAQQVSALYRLEFYKNKKNWKFYTSYNGKRRRNNVDNHEADSTRTTATNLSQERLTNINIWPTSGDREGDNSSHTLLQRVLLNSHNRNFNCAQDKITPEVV</sequence>
<evidence type="ECO:0000313" key="3">
    <source>
        <dbReference type="Proteomes" id="UP000324832"/>
    </source>
</evidence>
<evidence type="ECO:0000313" key="2">
    <source>
        <dbReference type="EMBL" id="VVD01411.1"/>
    </source>
</evidence>
<protein>
    <submittedName>
        <fullName evidence="2">Uncharacterized protein</fullName>
    </submittedName>
</protein>
<feature type="region of interest" description="Disordered" evidence="1">
    <location>
        <begin position="31"/>
        <end position="51"/>
    </location>
</feature>
<reference evidence="2 3" key="1">
    <citation type="submission" date="2017-07" db="EMBL/GenBank/DDBJ databases">
        <authorList>
            <person name="Talla V."/>
            <person name="Backstrom N."/>
        </authorList>
    </citation>
    <scope>NUCLEOTIDE SEQUENCE [LARGE SCALE GENOMIC DNA]</scope>
</reference>
<organism evidence="2 3">
    <name type="scientific">Leptidea sinapis</name>
    <dbReference type="NCBI Taxonomy" id="189913"/>
    <lineage>
        <taxon>Eukaryota</taxon>
        <taxon>Metazoa</taxon>
        <taxon>Ecdysozoa</taxon>
        <taxon>Arthropoda</taxon>
        <taxon>Hexapoda</taxon>
        <taxon>Insecta</taxon>
        <taxon>Pterygota</taxon>
        <taxon>Neoptera</taxon>
        <taxon>Endopterygota</taxon>
        <taxon>Lepidoptera</taxon>
        <taxon>Glossata</taxon>
        <taxon>Ditrysia</taxon>
        <taxon>Papilionoidea</taxon>
        <taxon>Pieridae</taxon>
        <taxon>Dismorphiinae</taxon>
        <taxon>Leptidea</taxon>
    </lineage>
</organism>